<feature type="transmembrane region" description="Helical" evidence="1">
    <location>
        <begin position="170"/>
        <end position="187"/>
    </location>
</feature>
<reference evidence="2" key="1">
    <citation type="submission" date="2023-08" db="EMBL/GenBank/DDBJ databases">
        <authorList>
            <person name="Chen Y."/>
            <person name="Shah S."/>
            <person name="Dougan E. K."/>
            <person name="Thang M."/>
            <person name="Chan C."/>
        </authorList>
    </citation>
    <scope>NUCLEOTIDE SEQUENCE</scope>
</reference>
<feature type="transmembrane region" description="Helical" evidence="1">
    <location>
        <begin position="207"/>
        <end position="227"/>
    </location>
</feature>
<keyword evidence="3" id="KW-1185">Reference proteome</keyword>
<keyword evidence="1" id="KW-1133">Transmembrane helix</keyword>
<keyword evidence="1" id="KW-0812">Transmembrane</keyword>
<evidence type="ECO:0000313" key="3">
    <source>
        <dbReference type="Proteomes" id="UP001178507"/>
    </source>
</evidence>
<dbReference type="SUPFAM" id="SSF81321">
    <property type="entry name" value="Family A G protein-coupled receptor-like"/>
    <property type="match status" value="1"/>
</dbReference>
<organism evidence="2 3">
    <name type="scientific">Effrenium voratum</name>
    <dbReference type="NCBI Taxonomy" id="2562239"/>
    <lineage>
        <taxon>Eukaryota</taxon>
        <taxon>Sar</taxon>
        <taxon>Alveolata</taxon>
        <taxon>Dinophyceae</taxon>
        <taxon>Suessiales</taxon>
        <taxon>Symbiodiniaceae</taxon>
        <taxon>Effrenium</taxon>
    </lineage>
</organism>
<sequence length="500" mass="55956">MPLAARAVPPNCRRWSKRPFVALQVVCLACFALKMWHLGDSSSRRSLISRWPNWPYVVAATFFGAQCLFASVISFSILPILHHRDQGGDELLRRMREVSFIMTFVSFTCCGYYLNLSLEDSGHKLVSQTNWLTGAEELRLLGRYWLWAVLAPMQWVSFARLYTTASAGEILSLVITTALVMLLGLASATSRVETDDQVAWRYEGKCYFGAASVLFVLMFWQVFVLPLDPSSATMARKYLRFAALLWVAYPVAHVLRSVGIFSLWQEQIFTYTLLDVAAKGVALMICFCGPIFRIFLSSLGNHQIQSAMVDWKISVTDPGWEVKKPSTDALAAMQSHWLGGDAVGKNFLDWVLDSEESRQAVRAAALALDIESSFSTHKVAVVLRLRGEQVQALLFVSRAFWGSRQLAIALLQGVETAQPSVPVQVPRQLVERSRAPTITVEEASERGVSDSGQPLLCEHCFDWTRFPSHPLTWNLARLVLQRNAVFPRFLSSSMSAGESN</sequence>
<keyword evidence="1" id="KW-0472">Membrane</keyword>
<feature type="transmembrane region" description="Helical" evidence="1">
    <location>
        <begin position="20"/>
        <end position="36"/>
    </location>
</feature>
<proteinExistence type="predicted"/>
<dbReference type="EMBL" id="CAUJNA010003372">
    <property type="protein sequence ID" value="CAJ1400456.1"/>
    <property type="molecule type" value="Genomic_DNA"/>
</dbReference>
<feature type="transmembrane region" description="Helical" evidence="1">
    <location>
        <begin position="276"/>
        <end position="296"/>
    </location>
</feature>
<comment type="caution">
    <text evidence="2">The sequence shown here is derived from an EMBL/GenBank/DDBJ whole genome shotgun (WGS) entry which is preliminary data.</text>
</comment>
<feature type="transmembrane region" description="Helical" evidence="1">
    <location>
        <begin position="239"/>
        <end position="264"/>
    </location>
</feature>
<dbReference type="AlphaFoldDB" id="A0AA36J8L8"/>
<evidence type="ECO:0000313" key="2">
    <source>
        <dbReference type="EMBL" id="CAJ1400456.1"/>
    </source>
</evidence>
<feature type="transmembrane region" description="Helical" evidence="1">
    <location>
        <begin position="98"/>
        <end position="115"/>
    </location>
</feature>
<dbReference type="Proteomes" id="UP001178507">
    <property type="component" value="Unassembled WGS sequence"/>
</dbReference>
<protein>
    <submittedName>
        <fullName evidence="2">Uncharacterized protein</fullName>
    </submittedName>
</protein>
<accession>A0AA36J8L8</accession>
<feature type="transmembrane region" description="Helical" evidence="1">
    <location>
        <begin position="56"/>
        <end position="78"/>
    </location>
</feature>
<gene>
    <name evidence="2" type="ORF">EVOR1521_LOCUS23790</name>
</gene>
<name>A0AA36J8L8_9DINO</name>
<dbReference type="Gene3D" id="1.20.1070.10">
    <property type="entry name" value="Rhodopsin 7-helix transmembrane proteins"/>
    <property type="match status" value="1"/>
</dbReference>
<evidence type="ECO:0000256" key="1">
    <source>
        <dbReference type="SAM" id="Phobius"/>
    </source>
</evidence>